<dbReference type="Proteomes" id="UP000002009">
    <property type="component" value="Chromosome 8"/>
</dbReference>
<dbReference type="OMA" id="VQGNDYN"/>
<dbReference type="InterPro" id="IPR011990">
    <property type="entry name" value="TPR-like_helical_dom_sf"/>
</dbReference>
<dbReference type="AlphaFoldDB" id="C1FGT1"/>
<gene>
    <name evidence="4" type="ORF">MICPUN_105981</name>
</gene>
<dbReference type="InParanoid" id="C1FGT1"/>
<dbReference type="InterPro" id="IPR011989">
    <property type="entry name" value="ARM-like"/>
</dbReference>
<dbReference type="eggNOG" id="KOG1840">
    <property type="taxonomic scope" value="Eukaryota"/>
</dbReference>
<sequence length="914" mass="97842">MNRPAAGTKLRFSVAHATGETRGWQCARFSKFPQELILRLDHPARIHQIQLLSHEYKIATKIELYTGLLPPGETSMDRAIMRRLGHLSFDPNTASGHQARELKSVHVNVDAAILRVVVHKCHVNKLNIYNQVGIVAINVIGEAISPTDPGWGGAGGNLAPGPRPARGAGMADMAIDLDVDPVTAVKIREIHALKDEAVAREDYDEAKRLRDGINRLKAVGAKIGQLEARKRAAVEAEDYEAAKLIKLEIDKLRDAGGVTALGESVGAGSGRARRGEDDEAIFAHVLQANREIIDRPPVDLIQPGGRAPAPDLGDLESPAPEYGGGGAVREEYEHPPAPPSPPPPPPPPRESDTTYGAQTQPEAYEPRREYEAPTREMARMSHDERVVGGLSPAQLAAIKANAGPDDIPPPVSQGYSAMGNYDERPAVSRTAMEMAKQEGSTPQRFRDGPDASAKGFNNDEVPAGATGRSRMPAGLEDEEFVPPVGSVRSPGNAKPPEGYDPDLPPPDPIPSAFTTEAGPVVDAFGEYAAMCLYSKNWMHREAALARMEEQVRQGAVNADTREVFRTMCNMMTRLFKDKVANVFANACKLLTSAVKVMGKELGGREVHSSVAQLVPQLIEKLGDAHAKVRDASREAILELASSDLTLVSGPLVKPVRSQSVWRIVLGRLSIMNELIPKHGLAKAGHDGLTLEAVMEFTSKTFESPNGDVRSAAVKVTLECCNIAGRAVEKFLPKNLKPAIRDIIDEGLGVKTGAGGGGGGGARKSAATPGKGKAPPPNAGQRAPAPVGGGNPTARELKAEIAAREKELGKQHPDVAVALTDLAALHSEEEQFAAAQPLYERALRIQEKTLGSEHQDTVQTLTDLAICHLDQGHNEVGRPLLERALVLQEQALGPDHADVVAIRDVLQSLDADDGM</sequence>
<dbReference type="Gene3D" id="1.25.10.10">
    <property type="entry name" value="Leucine-rich Repeat Variant"/>
    <property type="match status" value="1"/>
</dbReference>
<feature type="repeat" description="TPR" evidence="1">
    <location>
        <begin position="815"/>
        <end position="848"/>
    </location>
</feature>
<feature type="compositionally biased region" description="Low complexity" evidence="2">
    <location>
        <begin position="763"/>
        <end position="772"/>
    </location>
</feature>
<dbReference type="SUPFAM" id="SSF49785">
    <property type="entry name" value="Galactose-binding domain-like"/>
    <property type="match status" value="1"/>
</dbReference>
<dbReference type="SUPFAM" id="SSF48452">
    <property type="entry name" value="TPR-like"/>
    <property type="match status" value="1"/>
</dbReference>
<feature type="compositionally biased region" description="Pro residues" evidence="2">
    <location>
        <begin position="335"/>
        <end position="348"/>
    </location>
</feature>
<name>C1FGT1_MICCC</name>
<dbReference type="OrthoDB" id="66599at2759"/>
<dbReference type="Pfam" id="PF02151">
    <property type="entry name" value="UVR"/>
    <property type="match status" value="1"/>
</dbReference>
<dbReference type="InterPro" id="IPR048739">
    <property type="entry name" value="CEP104_N"/>
</dbReference>
<keyword evidence="5" id="KW-1185">Reference proteome</keyword>
<evidence type="ECO:0000259" key="3">
    <source>
        <dbReference type="SMART" id="SM01349"/>
    </source>
</evidence>
<keyword evidence="1" id="KW-0802">TPR repeat</keyword>
<evidence type="ECO:0000256" key="2">
    <source>
        <dbReference type="SAM" id="MobiDB-lite"/>
    </source>
</evidence>
<dbReference type="KEGG" id="mis:MICPUN_105981"/>
<dbReference type="PANTHER" id="PTHR13371:SF0">
    <property type="entry name" value="CENTROSOMAL PROTEIN OF 104 KDA"/>
    <property type="match status" value="1"/>
</dbReference>
<evidence type="ECO:0000256" key="1">
    <source>
        <dbReference type="PROSITE-ProRule" id="PRU00339"/>
    </source>
</evidence>
<organism evidence="4 5">
    <name type="scientific">Micromonas commoda (strain RCC299 / NOUM17 / CCMP2709)</name>
    <name type="common">Picoplanktonic green alga</name>
    <dbReference type="NCBI Taxonomy" id="296587"/>
    <lineage>
        <taxon>Eukaryota</taxon>
        <taxon>Viridiplantae</taxon>
        <taxon>Chlorophyta</taxon>
        <taxon>Mamiellophyceae</taxon>
        <taxon>Mamiellales</taxon>
        <taxon>Mamiellaceae</taxon>
        <taxon>Micromonas</taxon>
    </lineage>
</organism>
<proteinExistence type="predicted"/>
<dbReference type="eggNOG" id="KOG4825">
    <property type="taxonomic scope" value="Eukaryota"/>
</dbReference>
<dbReference type="GO" id="GO:0005929">
    <property type="term" value="C:cilium"/>
    <property type="evidence" value="ECO:0007669"/>
    <property type="project" value="TreeGrafter"/>
</dbReference>
<dbReference type="EMBL" id="CP001575">
    <property type="protein sequence ID" value="ACO69597.1"/>
    <property type="molecule type" value="Genomic_DNA"/>
</dbReference>
<feature type="compositionally biased region" description="Gly residues" evidence="2">
    <location>
        <begin position="750"/>
        <end position="761"/>
    </location>
</feature>
<dbReference type="GeneID" id="8245970"/>
<evidence type="ECO:0000313" key="4">
    <source>
        <dbReference type="EMBL" id="ACO69597.1"/>
    </source>
</evidence>
<reference evidence="4 5" key="1">
    <citation type="journal article" date="2009" name="Science">
        <title>Green evolution and dynamic adaptations revealed by genomes of the marine picoeukaryotes Micromonas.</title>
        <authorList>
            <person name="Worden A.Z."/>
            <person name="Lee J.H."/>
            <person name="Mock T."/>
            <person name="Rouze P."/>
            <person name="Simmons M.P."/>
            <person name="Aerts A.L."/>
            <person name="Allen A.E."/>
            <person name="Cuvelier M.L."/>
            <person name="Derelle E."/>
            <person name="Everett M.V."/>
            <person name="Foulon E."/>
            <person name="Grimwood J."/>
            <person name="Gundlach H."/>
            <person name="Henrissat B."/>
            <person name="Napoli C."/>
            <person name="McDonald S.M."/>
            <person name="Parker M.S."/>
            <person name="Rombauts S."/>
            <person name="Salamov A."/>
            <person name="Von Dassow P."/>
            <person name="Badger J.H."/>
            <person name="Coutinho P.M."/>
            <person name="Demir E."/>
            <person name="Dubchak I."/>
            <person name="Gentemann C."/>
            <person name="Eikrem W."/>
            <person name="Gready J.E."/>
            <person name="John U."/>
            <person name="Lanier W."/>
            <person name="Lindquist E.A."/>
            <person name="Lucas S."/>
            <person name="Mayer K.F."/>
            <person name="Moreau H."/>
            <person name="Not F."/>
            <person name="Otillar R."/>
            <person name="Panaud O."/>
            <person name="Pangilinan J."/>
            <person name="Paulsen I."/>
            <person name="Piegu B."/>
            <person name="Poliakov A."/>
            <person name="Robbens S."/>
            <person name="Schmutz J."/>
            <person name="Toulza E."/>
            <person name="Wyss T."/>
            <person name="Zelensky A."/>
            <person name="Zhou K."/>
            <person name="Armbrust E.V."/>
            <person name="Bhattacharya D."/>
            <person name="Goodenough U.W."/>
            <person name="Van de Peer Y."/>
            <person name="Grigoriev I.V."/>
        </authorList>
    </citation>
    <scope>NUCLEOTIDE SEQUENCE [LARGE SCALE GENOMIC DNA]</scope>
    <source>
        <strain evidence="5">RCC299 / NOUM17</strain>
    </source>
</reference>
<dbReference type="Pfam" id="PF21040">
    <property type="entry name" value="CEP104-like_TOG"/>
    <property type="match status" value="1"/>
</dbReference>
<dbReference type="SMART" id="SM01349">
    <property type="entry name" value="TOG"/>
    <property type="match status" value="1"/>
</dbReference>
<feature type="region of interest" description="Disordered" evidence="2">
    <location>
        <begin position="750"/>
        <end position="792"/>
    </location>
</feature>
<dbReference type="InterPro" id="IPR052607">
    <property type="entry name" value="CEP104-like"/>
</dbReference>
<feature type="region of interest" description="Disordered" evidence="2">
    <location>
        <begin position="296"/>
        <end position="505"/>
    </location>
</feature>
<dbReference type="InterPro" id="IPR019734">
    <property type="entry name" value="TPR_rpt"/>
</dbReference>
<evidence type="ECO:0000313" key="5">
    <source>
        <dbReference type="Proteomes" id="UP000002009"/>
    </source>
</evidence>
<dbReference type="PROSITE" id="PS50005">
    <property type="entry name" value="TPR"/>
    <property type="match status" value="1"/>
</dbReference>
<feature type="compositionally biased region" description="Basic and acidic residues" evidence="2">
    <location>
        <begin position="364"/>
        <end position="386"/>
    </location>
</feature>
<dbReference type="InterPro" id="IPR008979">
    <property type="entry name" value="Galactose-bd-like_sf"/>
</dbReference>
<dbReference type="PANTHER" id="PTHR13371">
    <property type="entry name" value="GLYCINE-, GLUTAMATE-, THIENYLCYCLOHEXYLPIPERIDINE-BINDING PROTEIN"/>
    <property type="match status" value="1"/>
</dbReference>
<dbReference type="InterPro" id="IPR001943">
    <property type="entry name" value="UVR_dom"/>
</dbReference>
<dbReference type="Gene3D" id="1.25.40.10">
    <property type="entry name" value="Tetratricopeptide repeat domain"/>
    <property type="match status" value="1"/>
</dbReference>
<dbReference type="InterPro" id="IPR034085">
    <property type="entry name" value="TOG"/>
</dbReference>
<protein>
    <recommendedName>
        <fullName evidence="3">TOG domain-containing protein</fullName>
    </recommendedName>
</protein>
<dbReference type="Pfam" id="PF13424">
    <property type="entry name" value="TPR_12"/>
    <property type="match status" value="1"/>
</dbReference>
<dbReference type="RefSeq" id="XP_002508339.1">
    <property type="nucleotide sequence ID" value="XM_002508293.1"/>
</dbReference>
<dbReference type="InterPro" id="IPR016024">
    <property type="entry name" value="ARM-type_fold"/>
</dbReference>
<dbReference type="Pfam" id="PF21038">
    <property type="entry name" value="CEP104_N"/>
    <property type="match status" value="1"/>
</dbReference>
<feature type="domain" description="TOG" evidence="3">
    <location>
        <begin position="515"/>
        <end position="757"/>
    </location>
</feature>
<dbReference type="SUPFAM" id="SSF48371">
    <property type="entry name" value="ARM repeat"/>
    <property type="match status" value="1"/>
</dbReference>
<accession>C1FGT1</accession>